<dbReference type="AlphaFoldDB" id="A0A8J6ZQ29"/>
<dbReference type="Pfam" id="PF13358">
    <property type="entry name" value="DDE_3"/>
    <property type="match status" value="1"/>
</dbReference>
<feature type="transmembrane region" description="Helical" evidence="1">
    <location>
        <begin position="50"/>
        <end position="71"/>
    </location>
</feature>
<name>A0A8J6ZQ29_DESMC</name>
<keyword evidence="1" id="KW-0472">Membrane</keyword>
<evidence type="ECO:0000313" key="3">
    <source>
        <dbReference type="EMBL" id="MBE9024777.1"/>
    </source>
</evidence>
<comment type="caution">
    <text evidence="3">The sequence shown here is derived from an EMBL/GenBank/DDBJ whole genome shotgun (WGS) entry which is preliminary data.</text>
</comment>
<dbReference type="Proteomes" id="UP000622533">
    <property type="component" value="Unassembled WGS sequence"/>
</dbReference>
<dbReference type="Gene3D" id="3.30.420.10">
    <property type="entry name" value="Ribonuclease H-like superfamily/Ribonuclease H"/>
    <property type="match status" value="1"/>
</dbReference>
<evidence type="ECO:0000256" key="1">
    <source>
        <dbReference type="SAM" id="Phobius"/>
    </source>
</evidence>
<gene>
    <name evidence="3" type="ORF">IQ276_20810</name>
</gene>
<feature type="domain" description="Tc1-like transposase DDE" evidence="2">
    <location>
        <begin position="15"/>
        <end position="105"/>
    </location>
</feature>
<sequence length="118" mass="13587">MLELAAASGEIDLKLLDESGFCAWSEPGYTYYFRGEQKRLEQTKRRGRRLSIIGFLQPFISFIYGLVIGGVDRKSYIQMMEEEALVAEKSGRIKVIVQNNGPIHRCIHDLLKKLIYFL</sequence>
<keyword evidence="1" id="KW-0812">Transmembrane</keyword>
<dbReference type="RefSeq" id="WP_193919391.1">
    <property type="nucleotide sequence ID" value="NZ_JADEXS020000002.1"/>
</dbReference>
<organism evidence="3 4">
    <name type="scientific">Desmonostoc muscorum LEGE 12446</name>
    <dbReference type="NCBI Taxonomy" id="1828758"/>
    <lineage>
        <taxon>Bacteria</taxon>
        <taxon>Bacillati</taxon>
        <taxon>Cyanobacteriota</taxon>
        <taxon>Cyanophyceae</taxon>
        <taxon>Nostocales</taxon>
        <taxon>Nostocaceae</taxon>
        <taxon>Desmonostoc</taxon>
    </lineage>
</organism>
<evidence type="ECO:0000259" key="2">
    <source>
        <dbReference type="Pfam" id="PF13358"/>
    </source>
</evidence>
<dbReference type="InterPro" id="IPR038717">
    <property type="entry name" value="Tc1-like_DDE_dom"/>
</dbReference>
<dbReference type="GO" id="GO:0003676">
    <property type="term" value="F:nucleic acid binding"/>
    <property type="evidence" value="ECO:0007669"/>
    <property type="project" value="InterPro"/>
</dbReference>
<accession>A0A8J6ZQ29</accession>
<dbReference type="InterPro" id="IPR036397">
    <property type="entry name" value="RNaseH_sf"/>
</dbReference>
<keyword evidence="4" id="KW-1185">Reference proteome</keyword>
<keyword evidence="1" id="KW-1133">Transmembrane helix</keyword>
<proteinExistence type="predicted"/>
<reference evidence="3" key="1">
    <citation type="submission" date="2020-10" db="EMBL/GenBank/DDBJ databases">
        <authorList>
            <person name="Castelo-Branco R."/>
            <person name="Eusebio N."/>
            <person name="Adriana R."/>
            <person name="Vieira A."/>
            <person name="Brugerolle De Fraissinette N."/>
            <person name="Rezende De Castro R."/>
            <person name="Schneider M.P."/>
            <person name="Vasconcelos V."/>
            <person name="Leao P.N."/>
        </authorList>
    </citation>
    <scope>NUCLEOTIDE SEQUENCE</scope>
    <source>
        <strain evidence="3">LEGE 12446</strain>
    </source>
</reference>
<dbReference type="EMBL" id="JADEXS010000313">
    <property type="protein sequence ID" value="MBE9024777.1"/>
    <property type="molecule type" value="Genomic_DNA"/>
</dbReference>
<evidence type="ECO:0000313" key="4">
    <source>
        <dbReference type="Proteomes" id="UP000622533"/>
    </source>
</evidence>
<protein>
    <recommendedName>
        <fullName evidence="2">Tc1-like transposase DDE domain-containing protein</fullName>
    </recommendedName>
</protein>